<comment type="caution">
    <text evidence="3">The sequence shown here is derived from an EMBL/GenBank/DDBJ whole genome shotgun (WGS) entry which is preliminary data.</text>
</comment>
<feature type="transmembrane region" description="Helical" evidence="2">
    <location>
        <begin position="132"/>
        <end position="149"/>
    </location>
</feature>
<name>A0AA37BYW8_9ACTN</name>
<feature type="region of interest" description="Disordered" evidence="1">
    <location>
        <begin position="1"/>
        <end position="47"/>
    </location>
</feature>
<accession>A0AA37BYW8</accession>
<organism evidence="3 4">
    <name type="scientific">Streptomyces albidoflavus</name>
    <dbReference type="NCBI Taxonomy" id="1886"/>
    <lineage>
        <taxon>Bacteria</taxon>
        <taxon>Bacillati</taxon>
        <taxon>Actinomycetota</taxon>
        <taxon>Actinomycetes</taxon>
        <taxon>Kitasatosporales</taxon>
        <taxon>Streptomycetaceae</taxon>
        <taxon>Streptomyces</taxon>
        <taxon>Streptomyces albidoflavus group</taxon>
    </lineage>
</organism>
<proteinExistence type="predicted"/>
<keyword evidence="2" id="KW-0812">Transmembrane</keyword>
<sequence>MPRARATRGTGREFTPGSPGRRTGVSASWSRSRSDGPVDEGERVMDGAAGVSEGVVGAVVRAGGQGPGAPVATPGEGGVAQSLGNLVEATPAVFAGAVFALFGLGLLVWTAVRARHRRPVYEGAAPGRSATVAASVAVASLALGLWCFSRV</sequence>
<feature type="transmembrane region" description="Helical" evidence="2">
    <location>
        <begin position="92"/>
        <end position="112"/>
    </location>
</feature>
<gene>
    <name evidence="3" type="ORF">ScoT_30130</name>
</gene>
<evidence type="ECO:0000313" key="3">
    <source>
        <dbReference type="EMBL" id="GHI46839.1"/>
    </source>
</evidence>
<feature type="compositionally biased region" description="Basic and acidic residues" evidence="1">
    <location>
        <begin position="32"/>
        <end position="45"/>
    </location>
</feature>
<dbReference type="AlphaFoldDB" id="A0AA37BYW8"/>
<keyword evidence="2" id="KW-0472">Membrane</keyword>
<reference evidence="3" key="1">
    <citation type="submission" date="2022-09" db="EMBL/GenBank/DDBJ databases">
        <title>Whole genome shotgun sequence of Streptomyces albidoflavus NBRC 12854.</title>
        <authorList>
            <person name="Komaki H."/>
            <person name="Tamura T."/>
        </authorList>
    </citation>
    <scope>NUCLEOTIDE SEQUENCE</scope>
    <source>
        <strain evidence="3">NBRC 12854</strain>
    </source>
</reference>
<dbReference type="EMBL" id="BNDZ01000005">
    <property type="protein sequence ID" value="GHI46839.1"/>
    <property type="molecule type" value="Genomic_DNA"/>
</dbReference>
<keyword evidence="2" id="KW-1133">Transmembrane helix</keyword>
<protein>
    <submittedName>
        <fullName evidence="3">Uncharacterized protein</fullName>
    </submittedName>
</protein>
<evidence type="ECO:0000256" key="1">
    <source>
        <dbReference type="SAM" id="MobiDB-lite"/>
    </source>
</evidence>
<evidence type="ECO:0000313" key="4">
    <source>
        <dbReference type="Proteomes" id="UP001051844"/>
    </source>
</evidence>
<dbReference type="Proteomes" id="UP001051844">
    <property type="component" value="Unassembled WGS sequence"/>
</dbReference>
<evidence type="ECO:0000256" key="2">
    <source>
        <dbReference type="SAM" id="Phobius"/>
    </source>
</evidence>